<proteinExistence type="predicted"/>
<dbReference type="Proteomes" id="UP000324800">
    <property type="component" value="Unassembled WGS sequence"/>
</dbReference>
<organism evidence="1 2">
    <name type="scientific">Streblomastix strix</name>
    <dbReference type="NCBI Taxonomy" id="222440"/>
    <lineage>
        <taxon>Eukaryota</taxon>
        <taxon>Metamonada</taxon>
        <taxon>Preaxostyla</taxon>
        <taxon>Oxymonadida</taxon>
        <taxon>Streblomastigidae</taxon>
        <taxon>Streblomastix</taxon>
    </lineage>
</organism>
<sequence length="42" mass="5262">YKYWKIFFTYVLEGLLCLVHPCYRPLKWRDEGFEKMPEEAYV</sequence>
<name>A0A5J4UHP9_9EUKA</name>
<evidence type="ECO:0000313" key="2">
    <source>
        <dbReference type="Proteomes" id="UP000324800"/>
    </source>
</evidence>
<reference evidence="1 2" key="1">
    <citation type="submission" date="2019-03" db="EMBL/GenBank/DDBJ databases">
        <title>Single cell metagenomics reveals metabolic interactions within the superorganism composed of flagellate Streblomastix strix and complex community of Bacteroidetes bacteria on its surface.</title>
        <authorList>
            <person name="Treitli S.C."/>
            <person name="Kolisko M."/>
            <person name="Husnik F."/>
            <person name="Keeling P."/>
            <person name="Hampl V."/>
        </authorList>
    </citation>
    <scope>NUCLEOTIDE SEQUENCE [LARGE SCALE GENOMIC DNA]</scope>
    <source>
        <strain evidence="1">ST1C</strain>
    </source>
</reference>
<dbReference type="AlphaFoldDB" id="A0A5J4UHP9"/>
<comment type="caution">
    <text evidence="1">The sequence shown here is derived from an EMBL/GenBank/DDBJ whole genome shotgun (WGS) entry which is preliminary data.</text>
</comment>
<evidence type="ECO:0000313" key="1">
    <source>
        <dbReference type="EMBL" id="KAA6369452.1"/>
    </source>
</evidence>
<dbReference type="EMBL" id="SNRW01016358">
    <property type="protein sequence ID" value="KAA6369452.1"/>
    <property type="molecule type" value="Genomic_DNA"/>
</dbReference>
<feature type="non-terminal residue" evidence="1">
    <location>
        <position position="1"/>
    </location>
</feature>
<gene>
    <name evidence="1" type="ORF">EZS28_035021</name>
</gene>
<protein>
    <submittedName>
        <fullName evidence="1">Uncharacterized protein</fullName>
    </submittedName>
</protein>
<accession>A0A5J4UHP9</accession>